<evidence type="ECO:0000256" key="3">
    <source>
        <dbReference type="ARBA" id="ARBA00007976"/>
    </source>
</evidence>
<dbReference type="PRINTS" id="PR00318">
    <property type="entry name" value="GPROTEINA"/>
</dbReference>
<comment type="function">
    <text evidence="2">Guanine nucleotide-binding proteins (G proteins) are involved as modulators or transducers in various transmembrane signaling systems.</text>
</comment>
<dbReference type="InterPro" id="IPR001019">
    <property type="entry name" value="Gprotein_alpha_su"/>
</dbReference>
<evidence type="ECO:0000256" key="2">
    <source>
        <dbReference type="ARBA" id="ARBA00003069"/>
    </source>
</evidence>
<dbReference type="PANTHER" id="PTHR10218:SF242">
    <property type="entry name" value="GUANINE NUCLEOTIDE-BINDING PROTEIN ALPHA-1 SUBUNIT"/>
    <property type="match status" value="1"/>
</dbReference>
<dbReference type="GO" id="GO:0005525">
    <property type="term" value="F:GTP binding"/>
    <property type="evidence" value="ECO:0007669"/>
    <property type="project" value="UniProtKB-KW"/>
</dbReference>
<dbReference type="PRINTS" id="PR01241">
    <property type="entry name" value="GPROTEINAFNG"/>
</dbReference>
<evidence type="ECO:0000256" key="5">
    <source>
        <dbReference type="ARBA" id="ARBA00022723"/>
    </source>
</evidence>
<sequence>MGCCFSATYNQDTLRSKEIESYLRQEQEHACHEAKILLLGAGESGKTTILKQMKLIHLSGFTLKEREYYRTIIFSNMLQSMRLIIEAMEEFDICFERRENEQYLDLLLQERELTNRENLPPEYYRPFISLWEDAGVTRAVNRGNEYALHDNCFYFFENIHRLFERKYIPTDQDILRCRLKTTGITETCFKVSRLTYRMIDVGGQRSERRKWIHCFENVTAVLFLVAISGYDQCLTEDIGANQMQEALVLFDSICNSQWFINTSIILFLNKIDLFKVKLHVSLISNYFPDFNNENQTDYRACCLFFRQKFLRLNRNHQKTIYTHFTNATDTTLLKNVMISVTDIIFNRNLQNLML</sequence>
<dbReference type="PROSITE" id="PS51882">
    <property type="entry name" value="G_ALPHA"/>
    <property type="match status" value="1"/>
</dbReference>
<keyword evidence="7" id="KW-0378">Hydrolase</keyword>
<dbReference type="AlphaFoldDB" id="A0A0W4ZHE7"/>
<feature type="binding site" evidence="12">
    <location>
        <begin position="175"/>
        <end position="181"/>
    </location>
    <ligand>
        <name>GTP</name>
        <dbReference type="ChEBI" id="CHEBI:37565"/>
    </ligand>
</feature>
<evidence type="ECO:0000256" key="6">
    <source>
        <dbReference type="ARBA" id="ARBA00022741"/>
    </source>
</evidence>
<evidence type="ECO:0000313" key="15">
    <source>
        <dbReference type="Proteomes" id="UP000054454"/>
    </source>
</evidence>
<comment type="similarity">
    <text evidence="3">Belongs to the G-alpha family. G(q) subfamily.</text>
</comment>
<protein>
    <recommendedName>
        <fullName evidence="11">Guanine nucleotide-binding protein alpha-2 subunit</fullName>
    </recommendedName>
</protein>
<dbReference type="GO" id="GO:0031683">
    <property type="term" value="F:G-protein beta/gamma-subunit complex binding"/>
    <property type="evidence" value="ECO:0007669"/>
    <property type="project" value="InterPro"/>
</dbReference>
<keyword evidence="15" id="KW-1185">Reference proteome</keyword>
<keyword evidence="8 13" id="KW-0460">Magnesium</keyword>
<dbReference type="GO" id="GO:0046872">
    <property type="term" value="F:metal ion binding"/>
    <property type="evidence" value="ECO:0007669"/>
    <property type="project" value="UniProtKB-KW"/>
</dbReference>
<dbReference type="GO" id="GO:0090726">
    <property type="term" value="C:cortical dynamic polarity patch"/>
    <property type="evidence" value="ECO:0007669"/>
    <property type="project" value="EnsemblFungi"/>
</dbReference>
<dbReference type="SUPFAM" id="SSF52540">
    <property type="entry name" value="P-loop containing nucleoside triphosphate hydrolases"/>
    <property type="match status" value="1"/>
</dbReference>
<proteinExistence type="inferred from homology"/>
<evidence type="ECO:0000313" key="14">
    <source>
        <dbReference type="EMBL" id="KTW27791.1"/>
    </source>
</evidence>
<dbReference type="GeneID" id="28936987"/>
<evidence type="ECO:0000256" key="1">
    <source>
        <dbReference type="ARBA" id="ARBA00001946"/>
    </source>
</evidence>
<dbReference type="GO" id="GO:0007186">
    <property type="term" value="P:G protein-coupled receptor signaling pathway"/>
    <property type="evidence" value="ECO:0007669"/>
    <property type="project" value="InterPro"/>
</dbReference>
<evidence type="ECO:0000256" key="11">
    <source>
        <dbReference type="ARBA" id="ARBA00074402"/>
    </source>
</evidence>
<keyword evidence="5 13" id="KW-0479">Metal-binding</keyword>
<dbReference type="FunFam" id="1.10.400.10:FF:000009">
    <property type="entry name" value="Guanine nucleotide-binding protein G(O) subunit alpha"/>
    <property type="match status" value="1"/>
</dbReference>
<keyword evidence="10" id="KW-0807">Transducer</keyword>
<reference evidence="15" key="1">
    <citation type="journal article" date="2016" name="Nat. Commun.">
        <title>Genome analysis of three Pneumocystis species reveals adaptation mechanisms to life exclusively in mammalian hosts.</title>
        <authorList>
            <person name="Ma L."/>
            <person name="Chen Z."/>
            <person name="Huang D.W."/>
            <person name="Kutty G."/>
            <person name="Ishihara M."/>
            <person name="Wang H."/>
            <person name="Abouelleil A."/>
            <person name="Bishop L."/>
            <person name="Davey E."/>
            <person name="Deng R."/>
            <person name="Deng X."/>
            <person name="Fan L."/>
            <person name="Fantoni G."/>
            <person name="Fitzgerald M."/>
            <person name="Gogineni E."/>
            <person name="Goldberg J.M."/>
            <person name="Handley G."/>
            <person name="Hu X."/>
            <person name="Huber C."/>
            <person name="Jiao X."/>
            <person name="Jones K."/>
            <person name="Levin J.Z."/>
            <person name="Liu Y."/>
            <person name="Macdonald P."/>
            <person name="Melnikov A."/>
            <person name="Raley C."/>
            <person name="Sassi M."/>
            <person name="Sherman B.T."/>
            <person name="Song X."/>
            <person name="Sykes S."/>
            <person name="Tran B."/>
            <person name="Walsh L."/>
            <person name="Xia Y."/>
            <person name="Yang J."/>
            <person name="Young S."/>
            <person name="Zeng Q."/>
            <person name="Zheng X."/>
            <person name="Stephens R."/>
            <person name="Nusbaum C."/>
            <person name="Birren B.W."/>
            <person name="Azadi P."/>
            <person name="Lempicki R.A."/>
            <person name="Cuomo C.A."/>
            <person name="Kovacs J.A."/>
        </authorList>
    </citation>
    <scope>NUCLEOTIDE SEQUENCE [LARGE SCALE GENOMIC DNA]</scope>
    <source>
        <strain evidence="15">B80</strain>
    </source>
</reference>
<organism evidence="14 15">
    <name type="scientific">Pneumocystis carinii (strain B80)</name>
    <name type="common">Rat pneumocystis pneumonia agent</name>
    <name type="synonym">Pneumocystis carinii f. sp. carinii</name>
    <dbReference type="NCBI Taxonomy" id="1408658"/>
    <lineage>
        <taxon>Eukaryota</taxon>
        <taxon>Fungi</taxon>
        <taxon>Dikarya</taxon>
        <taxon>Ascomycota</taxon>
        <taxon>Taphrinomycotina</taxon>
        <taxon>Pneumocystomycetes</taxon>
        <taxon>Pneumocystaceae</taxon>
        <taxon>Pneumocystis</taxon>
    </lineage>
</organism>
<dbReference type="Gene3D" id="3.40.50.300">
    <property type="entry name" value="P-loop containing nucleotide triphosphate hydrolases"/>
    <property type="match status" value="1"/>
</dbReference>
<dbReference type="InterPro" id="IPR027417">
    <property type="entry name" value="P-loop_NTPase"/>
</dbReference>
<dbReference type="GO" id="GO:0000750">
    <property type="term" value="P:pheromone-dependent signal transduction involved in conjugation with cellular fusion"/>
    <property type="evidence" value="ECO:0007669"/>
    <property type="project" value="TreeGrafter"/>
</dbReference>
<dbReference type="SUPFAM" id="SSF47895">
    <property type="entry name" value="Transducin (alpha subunit), insertion domain"/>
    <property type="match status" value="1"/>
</dbReference>
<dbReference type="GO" id="GO:0005834">
    <property type="term" value="C:heterotrimeric G-protein complex"/>
    <property type="evidence" value="ECO:0007669"/>
    <property type="project" value="InterPro"/>
</dbReference>
<feature type="binding site" evidence="12">
    <location>
        <position position="327"/>
    </location>
    <ligand>
        <name>GTP</name>
        <dbReference type="ChEBI" id="CHEBI:37565"/>
    </ligand>
</feature>
<dbReference type="FunFam" id="3.40.50.300:FF:000051">
    <property type="entry name" value="Guanine nucleotide-binding protein subunit alpha"/>
    <property type="match status" value="1"/>
</dbReference>
<feature type="binding site" evidence="13">
    <location>
        <position position="181"/>
    </location>
    <ligand>
        <name>Mg(2+)</name>
        <dbReference type="ChEBI" id="CHEBI:18420"/>
    </ligand>
</feature>
<evidence type="ECO:0000256" key="8">
    <source>
        <dbReference type="ARBA" id="ARBA00022842"/>
    </source>
</evidence>
<dbReference type="InterPro" id="IPR002975">
    <property type="entry name" value="Fungi_Gprotein_alpha"/>
</dbReference>
<accession>A0A0W4ZHE7</accession>
<comment type="caution">
    <text evidence="14">The sequence shown here is derived from an EMBL/GenBank/DDBJ whole genome shotgun (WGS) entry which is preliminary data.</text>
</comment>
<evidence type="ECO:0000256" key="13">
    <source>
        <dbReference type="PIRSR" id="PIRSR601019-2"/>
    </source>
</evidence>
<dbReference type="Proteomes" id="UP000054454">
    <property type="component" value="Unassembled WGS sequence"/>
</dbReference>
<dbReference type="VEuPathDB" id="FungiDB:T552_02231"/>
<feature type="binding site" evidence="13">
    <location>
        <position position="47"/>
    </location>
    <ligand>
        <name>Mg(2+)</name>
        <dbReference type="ChEBI" id="CHEBI:18420"/>
    </ligand>
</feature>
<dbReference type="GO" id="GO:0180040">
    <property type="term" value="P:negative regulation of pheromone response MAPK cascade"/>
    <property type="evidence" value="ECO:0007669"/>
    <property type="project" value="EnsemblFungi"/>
</dbReference>
<gene>
    <name evidence="14" type="ORF">T552_02231</name>
</gene>
<name>A0A0W4ZHE7_PNEC8</name>
<dbReference type="RefSeq" id="XP_018225673.1">
    <property type="nucleotide sequence ID" value="XM_018370784.1"/>
</dbReference>
<dbReference type="CDD" id="cd00066">
    <property type="entry name" value="G-alpha"/>
    <property type="match status" value="1"/>
</dbReference>
<dbReference type="Gene3D" id="1.10.400.10">
    <property type="entry name" value="GI Alpha 1, domain 2-like"/>
    <property type="match status" value="1"/>
</dbReference>
<dbReference type="InterPro" id="IPR011025">
    <property type="entry name" value="GproteinA_insert"/>
</dbReference>
<dbReference type="OrthoDB" id="5817230at2759"/>
<evidence type="ECO:0000256" key="10">
    <source>
        <dbReference type="ARBA" id="ARBA00023224"/>
    </source>
</evidence>
<dbReference type="SMART" id="SM00275">
    <property type="entry name" value="G_alpha"/>
    <property type="match status" value="1"/>
</dbReference>
<evidence type="ECO:0000256" key="4">
    <source>
        <dbReference type="ARBA" id="ARBA00011356"/>
    </source>
</evidence>
<dbReference type="PANTHER" id="PTHR10218">
    <property type="entry name" value="GTP-BINDING PROTEIN ALPHA SUBUNIT"/>
    <property type="match status" value="1"/>
</dbReference>
<dbReference type="GO" id="GO:0003924">
    <property type="term" value="F:GTPase activity"/>
    <property type="evidence" value="ECO:0007669"/>
    <property type="project" value="EnsemblFungi"/>
</dbReference>
<feature type="binding site" evidence="12">
    <location>
        <begin position="43"/>
        <end position="48"/>
    </location>
    <ligand>
        <name>GTP</name>
        <dbReference type="ChEBI" id="CHEBI:37565"/>
    </ligand>
</feature>
<dbReference type="GO" id="GO:0001664">
    <property type="term" value="F:G protein-coupled receptor binding"/>
    <property type="evidence" value="ECO:0007669"/>
    <property type="project" value="InterPro"/>
</dbReference>
<dbReference type="Pfam" id="PF00503">
    <property type="entry name" value="G-alpha"/>
    <property type="match status" value="1"/>
</dbReference>
<evidence type="ECO:0000256" key="9">
    <source>
        <dbReference type="ARBA" id="ARBA00023134"/>
    </source>
</evidence>
<comment type="cofactor">
    <cofactor evidence="1">
        <name>Mg(2+)</name>
        <dbReference type="ChEBI" id="CHEBI:18420"/>
    </cofactor>
</comment>
<comment type="subunit">
    <text evidence="4">G proteins are composed of 3 units; alpha, beta and gamma. The alpha chain contains the guanine nucleotide binding site.</text>
</comment>
<evidence type="ECO:0000256" key="12">
    <source>
        <dbReference type="PIRSR" id="PIRSR601019-1"/>
    </source>
</evidence>
<feature type="binding site" evidence="12">
    <location>
        <begin position="269"/>
        <end position="272"/>
    </location>
    <ligand>
        <name>GTP</name>
        <dbReference type="ChEBI" id="CHEBI:37565"/>
    </ligand>
</feature>
<keyword evidence="9 12" id="KW-0342">GTP-binding</keyword>
<evidence type="ECO:0000256" key="7">
    <source>
        <dbReference type="ARBA" id="ARBA00022801"/>
    </source>
</evidence>
<feature type="binding site" evidence="12">
    <location>
        <begin position="200"/>
        <end position="204"/>
    </location>
    <ligand>
        <name>GTP</name>
        <dbReference type="ChEBI" id="CHEBI:37565"/>
    </ligand>
</feature>
<keyword evidence="6 12" id="KW-0547">Nucleotide-binding</keyword>
<dbReference type="EMBL" id="LFVZ01000009">
    <property type="protein sequence ID" value="KTW27791.1"/>
    <property type="molecule type" value="Genomic_DNA"/>
</dbReference>